<dbReference type="InParanoid" id="A0A0D8JV13"/>
<feature type="chain" id="PRO_5002331649" evidence="1">
    <location>
        <begin position="23"/>
        <end position="231"/>
    </location>
</feature>
<accession>A0A0D8JV13</accession>
<dbReference type="EMBL" id="GG704914">
    <property type="protein sequence ID" value="KJF60999.1"/>
    <property type="molecule type" value="Genomic_DNA"/>
</dbReference>
<keyword evidence="1" id="KW-0732">Signal</keyword>
<name>A0A0D8JV13_COCIM</name>
<dbReference type="Proteomes" id="UP000001261">
    <property type="component" value="Unassembled WGS sequence"/>
</dbReference>
<gene>
    <name evidence="2" type="ORF">CIMG_13371</name>
</gene>
<dbReference type="KEGG" id="cim:CIMG_13371"/>
<dbReference type="VEuPathDB" id="FungiDB:CIMG_13371"/>
<keyword evidence="3" id="KW-1185">Reference proteome</keyword>
<reference evidence="3" key="1">
    <citation type="journal article" date="2009" name="Genome Res.">
        <title>Comparative genomic analyses of the human fungal pathogens Coccidioides and their relatives.</title>
        <authorList>
            <person name="Sharpton T.J."/>
            <person name="Stajich J.E."/>
            <person name="Rounsley S.D."/>
            <person name="Gardner M.J."/>
            <person name="Wortman J.R."/>
            <person name="Jordar V.S."/>
            <person name="Maiti R."/>
            <person name="Kodira C.D."/>
            <person name="Neafsey D.E."/>
            <person name="Zeng Q."/>
            <person name="Hung C.-Y."/>
            <person name="McMahan C."/>
            <person name="Muszewska A."/>
            <person name="Grynberg M."/>
            <person name="Mandel M.A."/>
            <person name="Kellner E.M."/>
            <person name="Barker B.M."/>
            <person name="Galgiani J.N."/>
            <person name="Orbach M.J."/>
            <person name="Kirkland T.N."/>
            <person name="Cole G.T."/>
            <person name="Henn M.R."/>
            <person name="Birren B.W."/>
            <person name="Taylor J.W."/>
        </authorList>
    </citation>
    <scope>NUCLEOTIDE SEQUENCE [LARGE SCALE GENOMIC DNA]</scope>
    <source>
        <strain evidence="3">RS</strain>
    </source>
</reference>
<sequence>MACLWNKMGLVNFVIVLYSVLCSSGLRRSQLLWCQIEKHEESGKAAAKRYYPNVIYSLAEIHPRRRYRHMLSRVGIDLQPPTELYGSVNTTILVGPPINPRRNVLEGLEAIPQGTLSEASGALYLIMMAEINSVSLHCRRNYAFLVIFPWCPKYRHVGGIFEGVSVTPWIFCSAPKPKGKHLWTVSEMIWISVWNLGCGDTSQGLVPDSRLEAQFTRDQLFESHNVFDNRG</sequence>
<evidence type="ECO:0000256" key="1">
    <source>
        <dbReference type="SAM" id="SignalP"/>
    </source>
</evidence>
<dbReference type="GeneID" id="24164998"/>
<feature type="signal peptide" evidence="1">
    <location>
        <begin position="1"/>
        <end position="22"/>
    </location>
</feature>
<evidence type="ECO:0000313" key="2">
    <source>
        <dbReference type="EMBL" id="KJF60999.1"/>
    </source>
</evidence>
<protein>
    <submittedName>
        <fullName evidence="2">Uncharacterized protein</fullName>
    </submittedName>
</protein>
<dbReference type="AlphaFoldDB" id="A0A0D8JV13"/>
<proteinExistence type="predicted"/>
<evidence type="ECO:0000313" key="3">
    <source>
        <dbReference type="Proteomes" id="UP000001261"/>
    </source>
</evidence>
<organism evidence="2 3">
    <name type="scientific">Coccidioides immitis (strain RS)</name>
    <name type="common">Valley fever fungus</name>
    <dbReference type="NCBI Taxonomy" id="246410"/>
    <lineage>
        <taxon>Eukaryota</taxon>
        <taxon>Fungi</taxon>
        <taxon>Dikarya</taxon>
        <taxon>Ascomycota</taxon>
        <taxon>Pezizomycotina</taxon>
        <taxon>Eurotiomycetes</taxon>
        <taxon>Eurotiomycetidae</taxon>
        <taxon>Onygenales</taxon>
        <taxon>Onygenaceae</taxon>
        <taxon>Coccidioides</taxon>
    </lineage>
</organism>
<reference evidence="3" key="2">
    <citation type="journal article" date="2010" name="Genome Res.">
        <title>Population genomic sequencing of Coccidioides fungi reveals recent hybridization and transposon control.</title>
        <authorList>
            <person name="Neafsey D.E."/>
            <person name="Barker B.M."/>
            <person name="Sharpton T.J."/>
            <person name="Stajich J.E."/>
            <person name="Park D.J."/>
            <person name="Whiston E."/>
            <person name="Hung C.-Y."/>
            <person name="McMahan C."/>
            <person name="White J."/>
            <person name="Sykes S."/>
            <person name="Heiman D."/>
            <person name="Young S."/>
            <person name="Zeng Q."/>
            <person name="Abouelleil A."/>
            <person name="Aftuck L."/>
            <person name="Bessette D."/>
            <person name="Brown A."/>
            <person name="FitzGerald M."/>
            <person name="Lui A."/>
            <person name="Macdonald J.P."/>
            <person name="Priest M."/>
            <person name="Orbach M.J."/>
            <person name="Galgiani J.N."/>
            <person name="Kirkland T.N."/>
            <person name="Cole G.T."/>
            <person name="Birren B.W."/>
            <person name="Henn M.R."/>
            <person name="Taylor J.W."/>
            <person name="Rounsley S.D."/>
        </authorList>
    </citation>
    <scope>GENOME REANNOTATION</scope>
    <source>
        <strain evidence="3">RS</strain>
    </source>
</reference>
<dbReference type="RefSeq" id="XP_004446065.1">
    <property type="nucleotide sequence ID" value="XM_004446008.1"/>
</dbReference>